<feature type="transmembrane region" description="Helical" evidence="1">
    <location>
        <begin position="20"/>
        <end position="42"/>
    </location>
</feature>
<comment type="caution">
    <text evidence="3">The sequence shown here is derived from an EMBL/GenBank/DDBJ whole genome shotgun (WGS) entry which is preliminary data.</text>
</comment>
<reference evidence="3 4" key="1">
    <citation type="journal article" date="2018" name="Genome Biol. Evol.">
        <title>Multiple Roots of Fruiting Body Formation in Amoebozoa.</title>
        <authorList>
            <person name="Hillmann F."/>
            <person name="Forbes G."/>
            <person name="Novohradska S."/>
            <person name="Ferling I."/>
            <person name="Riege K."/>
            <person name="Groth M."/>
            <person name="Westermann M."/>
            <person name="Marz M."/>
            <person name="Spaller T."/>
            <person name="Winckler T."/>
            <person name="Schaap P."/>
            <person name="Glockner G."/>
        </authorList>
    </citation>
    <scope>NUCLEOTIDE SEQUENCE [LARGE SCALE GENOMIC DNA]</scope>
    <source>
        <strain evidence="3 4">Jena</strain>
    </source>
</reference>
<feature type="transmembrane region" description="Helical" evidence="1">
    <location>
        <begin position="262"/>
        <end position="282"/>
    </location>
</feature>
<dbReference type="InParanoid" id="A0A2P6NDY1"/>
<dbReference type="GO" id="GO:0016747">
    <property type="term" value="F:acyltransferase activity, transferring groups other than amino-acyl groups"/>
    <property type="evidence" value="ECO:0007669"/>
    <property type="project" value="InterPro"/>
</dbReference>
<feature type="transmembrane region" description="Helical" evidence="1">
    <location>
        <begin position="319"/>
        <end position="336"/>
    </location>
</feature>
<dbReference type="STRING" id="1890364.A0A2P6NDY1"/>
<feature type="transmembrane region" description="Helical" evidence="1">
    <location>
        <begin position="62"/>
        <end position="86"/>
    </location>
</feature>
<name>A0A2P6NDY1_9EUKA</name>
<dbReference type="Proteomes" id="UP000241769">
    <property type="component" value="Unassembled WGS sequence"/>
</dbReference>
<feature type="transmembrane region" description="Helical" evidence="1">
    <location>
        <begin position="348"/>
        <end position="372"/>
    </location>
</feature>
<accession>A0A2P6NDY1</accession>
<dbReference type="InterPro" id="IPR050879">
    <property type="entry name" value="Acyltransferase_3"/>
</dbReference>
<evidence type="ECO:0000256" key="1">
    <source>
        <dbReference type="SAM" id="Phobius"/>
    </source>
</evidence>
<gene>
    <name evidence="3" type="ORF">PROFUN_10330</name>
</gene>
<keyword evidence="1" id="KW-1133">Transmembrane helix</keyword>
<evidence type="ECO:0000259" key="2">
    <source>
        <dbReference type="Pfam" id="PF01757"/>
    </source>
</evidence>
<dbReference type="PANTHER" id="PTHR23028:SF134">
    <property type="entry name" value="PUTATIVE (AFU_ORTHOLOGUE AFUA_4G08520)-RELATED"/>
    <property type="match status" value="1"/>
</dbReference>
<keyword evidence="1" id="KW-0812">Transmembrane</keyword>
<keyword evidence="1" id="KW-0472">Membrane</keyword>
<dbReference type="EMBL" id="MDYQ01000110">
    <property type="protein sequence ID" value="PRP82122.1"/>
    <property type="molecule type" value="Genomic_DNA"/>
</dbReference>
<dbReference type="Pfam" id="PF01757">
    <property type="entry name" value="Acyl_transf_3"/>
    <property type="match status" value="1"/>
</dbReference>
<feature type="domain" description="Acyltransferase 3" evidence="2">
    <location>
        <begin position="11"/>
        <end position="381"/>
    </location>
</feature>
<feature type="transmembrane region" description="Helical" evidence="1">
    <location>
        <begin position="107"/>
        <end position="126"/>
    </location>
</feature>
<keyword evidence="4" id="KW-1185">Reference proteome</keyword>
<dbReference type="AlphaFoldDB" id="A0A2P6NDY1"/>
<sequence length="515" mass="59741">MSDKVQTQNRIYFLDGLRGWAAFFVMFHHIGMMLEPNLFFPLRSVNSQRFPEASWWRNATPLWHFTMGHTCVLIFFILSGRSLLLAAISHNSIESIPASCVRRFPRIYIPVYASILFAAFFSRSGLVPDPKKVAQISMNDWMMKRSVNAELWVIPPHLRLIKRSYVDLWNNFLSSLITFIGPGSPYPEVAAGVLWTINTEMWGSLMTYGVGAILLTFRHRRMLFANFVLFYSIVFARNYGLFTIGLWFCFAAQEGYFKFQRLWVSLSLQLFLVSFLCIGTMGPQGPGYSLTESIHRILIKSQMGGDWKMGTFKWPHVEMWLAAMVIILLVEVSPLLQRLLSTKFSQWLGHISFGLYLTHGTVCTTYMAHTYLRYNVSPWLAGSYLWFCLKHGLTAMTLAFFVASLFTEFVDQPSIKFARKFQLWLMEEPQPVRQLIAGTMDPKFWASLPGRFVSTIITSFKRLPLDSITCLFSWRWWKNTTEEWSREVATYWRQLRGDVKGRVMLEDKVKKEDSV</sequence>
<protein>
    <recommendedName>
        <fullName evidence="2">Acyltransferase 3 domain-containing protein</fullName>
    </recommendedName>
</protein>
<feature type="transmembrane region" description="Helical" evidence="1">
    <location>
        <begin position="384"/>
        <end position="410"/>
    </location>
</feature>
<dbReference type="PANTHER" id="PTHR23028">
    <property type="entry name" value="ACETYLTRANSFERASE"/>
    <property type="match status" value="1"/>
</dbReference>
<evidence type="ECO:0000313" key="4">
    <source>
        <dbReference type="Proteomes" id="UP000241769"/>
    </source>
</evidence>
<proteinExistence type="predicted"/>
<organism evidence="3 4">
    <name type="scientific">Planoprotostelium fungivorum</name>
    <dbReference type="NCBI Taxonomy" id="1890364"/>
    <lineage>
        <taxon>Eukaryota</taxon>
        <taxon>Amoebozoa</taxon>
        <taxon>Evosea</taxon>
        <taxon>Variosea</taxon>
        <taxon>Cavosteliida</taxon>
        <taxon>Cavosteliaceae</taxon>
        <taxon>Planoprotostelium</taxon>
    </lineage>
</organism>
<dbReference type="OrthoDB" id="5819582at2759"/>
<evidence type="ECO:0000313" key="3">
    <source>
        <dbReference type="EMBL" id="PRP82122.1"/>
    </source>
</evidence>
<dbReference type="InterPro" id="IPR002656">
    <property type="entry name" value="Acyl_transf_3_dom"/>
</dbReference>
<feature type="transmembrane region" description="Helical" evidence="1">
    <location>
        <begin position="228"/>
        <end position="250"/>
    </location>
</feature>